<evidence type="ECO:0000313" key="9">
    <source>
        <dbReference type="Proteomes" id="UP000309673"/>
    </source>
</evidence>
<feature type="transmembrane region" description="Helical" evidence="6">
    <location>
        <begin position="146"/>
        <end position="165"/>
    </location>
</feature>
<comment type="caution">
    <text evidence="8">The sequence shown here is derived from an EMBL/GenBank/DDBJ whole genome shotgun (WGS) entry which is preliminary data.</text>
</comment>
<evidence type="ECO:0000256" key="1">
    <source>
        <dbReference type="ARBA" id="ARBA00004127"/>
    </source>
</evidence>
<keyword evidence="3 6" id="KW-0812">Transmembrane</keyword>
<feature type="transmembrane region" description="Helical" evidence="6">
    <location>
        <begin position="265"/>
        <end position="284"/>
    </location>
</feature>
<feature type="transmembrane region" description="Helical" evidence="6">
    <location>
        <begin position="33"/>
        <end position="53"/>
    </location>
</feature>
<dbReference type="Gene3D" id="1.10.3730.20">
    <property type="match status" value="1"/>
</dbReference>
<dbReference type="InterPro" id="IPR000620">
    <property type="entry name" value="EamA_dom"/>
</dbReference>
<feature type="transmembrane region" description="Helical" evidence="6">
    <location>
        <begin position="241"/>
        <end position="259"/>
    </location>
</feature>
<gene>
    <name evidence="8" type="ORF">E5161_11415</name>
</gene>
<name>A0A4U0FAN7_9BACL</name>
<dbReference type="InterPro" id="IPR050638">
    <property type="entry name" value="AA-Vitamin_Transporters"/>
</dbReference>
<dbReference type="Pfam" id="PF00892">
    <property type="entry name" value="EamA"/>
    <property type="match status" value="2"/>
</dbReference>
<feature type="domain" description="EamA" evidence="7">
    <location>
        <begin position="8"/>
        <end position="137"/>
    </location>
</feature>
<feature type="transmembrane region" description="Helical" evidence="6">
    <location>
        <begin position="209"/>
        <end position="229"/>
    </location>
</feature>
<sequence length="301" mass="32438">MPRLVYGALILLSLIWGGSFYFIKMLLEDFGPWSIAFLRSAAGLAVVVIIMLVLRKPFGFRTVPWIPMAIMATINTAIPWALIGTGETRLTSSIASILNATTPAWTIVVGMLFFKNKSNRNQWLGLALATVGLLVLLGITPGSVGSVNLLGAALLLCASFCYGVGSQLSKRLQVSMYQVTFGTLLTCSVVSGIMAFATEQVPLHRLTSVSVYPMVIGLGVFGSGFAYILYYYMVQKGSPEFASMVTYLVPCTALIWGYSLLGEHIGWNLIVGLFIILCGVFLAGRKPVKARVPSVESSKSA</sequence>
<feature type="transmembrane region" description="Helical" evidence="6">
    <location>
        <begin position="94"/>
        <end position="114"/>
    </location>
</feature>
<dbReference type="PANTHER" id="PTHR32322">
    <property type="entry name" value="INNER MEMBRANE TRANSPORTER"/>
    <property type="match status" value="1"/>
</dbReference>
<dbReference type="SUPFAM" id="SSF103481">
    <property type="entry name" value="Multidrug resistance efflux transporter EmrE"/>
    <property type="match status" value="2"/>
</dbReference>
<evidence type="ECO:0000259" key="7">
    <source>
        <dbReference type="Pfam" id="PF00892"/>
    </source>
</evidence>
<evidence type="ECO:0000256" key="6">
    <source>
        <dbReference type="SAM" id="Phobius"/>
    </source>
</evidence>
<organism evidence="8 9">
    <name type="scientific">Cohnella pontilimi</name>
    <dbReference type="NCBI Taxonomy" id="2564100"/>
    <lineage>
        <taxon>Bacteria</taxon>
        <taxon>Bacillati</taxon>
        <taxon>Bacillota</taxon>
        <taxon>Bacilli</taxon>
        <taxon>Bacillales</taxon>
        <taxon>Paenibacillaceae</taxon>
        <taxon>Cohnella</taxon>
    </lineage>
</organism>
<reference evidence="8 9" key="1">
    <citation type="submission" date="2019-04" db="EMBL/GenBank/DDBJ databases">
        <title>Cohnella sp. nov., isolated from soil.</title>
        <authorList>
            <person name="Kim W."/>
        </authorList>
    </citation>
    <scope>NUCLEOTIDE SEQUENCE [LARGE SCALE GENOMIC DNA]</scope>
    <source>
        <strain evidence="8 9">CAU 1483</strain>
    </source>
</reference>
<protein>
    <submittedName>
        <fullName evidence="8">DMT family transporter</fullName>
    </submittedName>
</protein>
<comment type="similarity">
    <text evidence="2">Belongs to the EamA transporter family.</text>
</comment>
<evidence type="ECO:0000256" key="2">
    <source>
        <dbReference type="ARBA" id="ARBA00007362"/>
    </source>
</evidence>
<feature type="transmembrane region" description="Helical" evidence="6">
    <location>
        <begin position="177"/>
        <end position="197"/>
    </location>
</feature>
<dbReference type="AlphaFoldDB" id="A0A4U0FAN7"/>
<keyword evidence="9" id="KW-1185">Reference proteome</keyword>
<evidence type="ECO:0000313" key="8">
    <source>
        <dbReference type="EMBL" id="TJY41805.1"/>
    </source>
</evidence>
<keyword evidence="5 6" id="KW-0472">Membrane</keyword>
<dbReference type="OrthoDB" id="67135at2"/>
<dbReference type="GO" id="GO:0016020">
    <property type="term" value="C:membrane"/>
    <property type="evidence" value="ECO:0007669"/>
    <property type="project" value="UniProtKB-SubCell"/>
</dbReference>
<evidence type="ECO:0000256" key="3">
    <source>
        <dbReference type="ARBA" id="ARBA00022692"/>
    </source>
</evidence>
<feature type="domain" description="EamA" evidence="7">
    <location>
        <begin position="150"/>
        <end position="283"/>
    </location>
</feature>
<evidence type="ECO:0000256" key="5">
    <source>
        <dbReference type="ARBA" id="ARBA00023136"/>
    </source>
</evidence>
<feature type="transmembrane region" description="Helical" evidence="6">
    <location>
        <begin position="123"/>
        <end position="140"/>
    </location>
</feature>
<dbReference type="EMBL" id="SUPK01000005">
    <property type="protein sequence ID" value="TJY41805.1"/>
    <property type="molecule type" value="Genomic_DNA"/>
</dbReference>
<dbReference type="RefSeq" id="WP_136777940.1">
    <property type="nucleotide sequence ID" value="NZ_SUPK01000005.1"/>
</dbReference>
<accession>A0A4U0FAN7</accession>
<dbReference type="InterPro" id="IPR037185">
    <property type="entry name" value="EmrE-like"/>
</dbReference>
<feature type="transmembrane region" description="Helical" evidence="6">
    <location>
        <begin position="65"/>
        <end position="82"/>
    </location>
</feature>
<proteinExistence type="inferred from homology"/>
<evidence type="ECO:0000256" key="4">
    <source>
        <dbReference type="ARBA" id="ARBA00022989"/>
    </source>
</evidence>
<dbReference type="Proteomes" id="UP000309673">
    <property type="component" value="Unassembled WGS sequence"/>
</dbReference>
<keyword evidence="4 6" id="KW-1133">Transmembrane helix</keyword>
<dbReference type="PANTHER" id="PTHR32322:SF2">
    <property type="entry name" value="EAMA DOMAIN-CONTAINING PROTEIN"/>
    <property type="match status" value="1"/>
</dbReference>
<comment type="subcellular location">
    <subcellularLocation>
        <location evidence="1">Endomembrane system</location>
        <topology evidence="1">Multi-pass membrane protein</topology>
    </subcellularLocation>
</comment>